<sequence length="113" mass="13308">MLNKNEFYKAKARINSFKKHYGGKVIVKIDNDLQPPQEEFVFVEEEVLKNRFITTPERTWKEEMKAGKLHFEPHGTQPALKVFKDETEIATTTKLEQTPETPTKKKKRFCCCF</sequence>
<dbReference type="Proteomes" id="UP000887579">
    <property type="component" value="Unplaced"/>
</dbReference>
<protein>
    <submittedName>
        <fullName evidence="2">Uncharacterized protein</fullName>
    </submittedName>
</protein>
<name>A0AC34GI03_9BILA</name>
<evidence type="ECO:0000313" key="1">
    <source>
        <dbReference type="Proteomes" id="UP000887579"/>
    </source>
</evidence>
<organism evidence="1 2">
    <name type="scientific">Panagrolaimus sp. ES5</name>
    <dbReference type="NCBI Taxonomy" id="591445"/>
    <lineage>
        <taxon>Eukaryota</taxon>
        <taxon>Metazoa</taxon>
        <taxon>Ecdysozoa</taxon>
        <taxon>Nematoda</taxon>
        <taxon>Chromadorea</taxon>
        <taxon>Rhabditida</taxon>
        <taxon>Tylenchina</taxon>
        <taxon>Panagrolaimomorpha</taxon>
        <taxon>Panagrolaimoidea</taxon>
        <taxon>Panagrolaimidae</taxon>
        <taxon>Panagrolaimus</taxon>
    </lineage>
</organism>
<accession>A0AC34GI03</accession>
<dbReference type="WBParaSite" id="ES5_v2.g29144.t1">
    <property type="protein sequence ID" value="ES5_v2.g29144.t1"/>
    <property type="gene ID" value="ES5_v2.g29144"/>
</dbReference>
<proteinExistence type="predicted"/>
<reference evidence="2" key="1">
    <citation type="submission" date="2022-11" db="UniProtKB">
        <authorList>
            <consortium name="WormBaseParasite"/>
        </authorList>
    </citation>
    <scope>IDENTIFICATION</scope>
</reference>
<evidence type="ECO:0000313" key="2">
    <source>
        <dbReference type="WBParaSite" id="ES5_v2.g29144.t1"/>
    </source>
</evidence>